<feature type="region of interest" description="Disordered" evidence="1">
    <location>
        <begin position="15"/>
        <end position="87"/>
    </location>
</feature>
<gene>
    <name evidence="2" type="ORF">U0070_019943</name>
</gene>
<sequence length="87" mass="9445">MKPKVDSLLESLEKKIEKEQSKQVDLSFSSPVEMNNENPEEKQSSASVRRDETNIKTESEAGADDAAEGDAAEAGADDAAEEDDNED</sequence>
<evidence type="ECO:0000313" key="3">
    <source>
        <dbReference type="Proteomes" id="UP001488838"/>
    </source>
</evidence>
<feature type="compositionally biased region" description="Acidic residues" evidence="1">
    <location>
        <begin position="61"/>
        <end position="87"/>
    </location>
</feature>
<name>A0AAW0JJN1_MYOGA</name>
<organism evidence="2 3">
    <name type="scientific">Myodes glareolus</name>
    <name type="common">Bank vole</name>
    <name type="synonym">Clethrionomys glareolus</name>
    <dbReference type="NCBI Taxonomy" id="447135"/>
    <lineage>
        <taxon>Eukaryota</taxon>
        <taxon>Metazoa</taxon>
        <taxon>Chordata</taxon>
        <taxon>Craniata</taxon>
        <taxon>Vertebrata</taxon>
        <taxon>Euteleostomi</taxon>
        <taxon>Mammalia</taxon>
        <taxon>Eutheria</taxon>
        <taxon>Euarchontoglires</taxon>
        <taxon>Glires</taxon>
        <taxon>Rodentia</taxon>
        <taxon>Myomorpha</taxon>
        <taxon>Muroidea</taxon>
        <taxon>Cricetidae</taxon>
        <taxon>Arvicolinae</taxon>
        <taxon>Myodes</taxon>
    </lineage>
</organism>
<keyword evidence="3" id="KW-1185">Reference proteome</keyword>
<dbReference type="Proteomes" id="UP001488838">
    <property type="component" value="Unassembled WGS sequence"/>
</dbReference>
<proteinExistence type="predicted"/>
<evidence type="ECO:0000313" key="2">
    <source>
        <dbReference type="EMBL" id="KAK7827147.1"/>
    </source>
</evidence>
<accession>A0AAW0JJN1</accession>
<feature type="compositionally biased region" description="Polar residues" evidence="1">
    <location>
        <begin position="24"/>
        <end position="37"/>
    </location>
</feature>
<protein>
    <submittedName>
        <fullName evidence="2">Uncharacterized protein</fullName>
    </submittedName>
</protein>
<evidence type="ECO:0000256" key="1">
    <source>
        <dbReference type="SAM" id="MobiDB-lite"/>
    </source>
</evidence>
<dbReference type="AlphaFoldDB" id="A0AAW0JJN1"/>
<comment type="caution">
    <text evidence="2">The sequence shown here is derived from an EMBL/GenBank/DDBJ whole genome shotgun (WGS) entry which is preliminary data.</text>
</comment>
<dbReference type="EMBL" id="JBBHLL010000031">
    <property type="protein sequence ID" value="KAK7827147.1"/>
    <property type="molecule type" value="Genomic_DNA"/>
</dbReference>
<reference evidence="2 3" key="1">
    <citation type="journal article" date="2023" name="bioRxiv">
        <title>Conserved and derived expression patterns and positive selection on dental genes reveal complex evolutionary context of ever-growing rodent molars.</title>
        <authorList>
            <person name="Calamari Z.T."/>
            <person name="Song A."/>
            <person name="Cohen E."/>
            <person name="Akter M."/>
            <person name="Roy R.D."/>
            <person name="Hallikas O."/>
            <person name="Christensen M.M."/>
            <person name="Li P."/>
            <person name="Marangoni P."/>
            <person name="Jernvall J."/>
            <person name="Klein O.D."/>
        </authorList>
    </citation>
    <scope>NUCLEOTIDE SEQUENCE [LARGE SCALE GENOMIC DNA]</scope>
    <source>
        <strain evidence="2">V071</strain>
    </source>
</reference>
<feature type="compositionally biased region" description="Basic and acidic residues" evidence="1">
    <location>
        <begin position="39"/>
        <end position="59"/>
    </location>
</feature>